<dbReference type="GO" id="GO:0016020">
    <property type="term" value="C:membrane"/>
    <property type="evidence" value="ECO:0007669"/>
    <property type="project" value="UniProtKB-SubCell"/>
</dbReference>
<evidence type="ECO:0000256" key="1">
    <source>
        <dbReference type="ARBA" id="ARBA00001933"/>
    </source>
</evidence>
<evidence type="ECO:0000256" key="11">
    <source>
        <dbReference type="SAM" id="MobiDB-lite"/>
    </source>
</evidence>
<feature type="transmembrane region" description="Helical" evidence="12">
    <location>
        <begin position="406"/>
        <end position="431"/>
    </location>
</feature>
<evidence type="ECO:0000256" key="9">
    <source>
        <dbReference type="ARBA" id="ARBA00023315"/>
    </source>
</evidence>
<feature type="transmembrane region" description="Helical" evidence="12">
    <location>
        <begin position="95"/>
        <end position="116"/>
    </location>
</feature>
<evidence type="ECO:0000256" key="2">
    <source>
        <dbReference type="ARBA" id="ARBA00004141"/>
    </source>
</evidence>
<dbReference type="GO" id="GO:0030170">
    <property type="term" value="F:pyridoxal phosphate binding"/>
    <property type="evidence" value="ECO:0007669"/>
    <property type="project" value="InterPro"/>
</dbReference>
<name>A0A507EKY1_9FUNG</name>
<dbReference type="SUPFAM" id="SSF53383">
    <property type="entry name" value="PLP-dependent transferases"/>
    <property type="match status" value="1"/>
</dbReference>
<dbReference type="GO" id="GO:0030258">
    <property type="term" value="P:lipid modification"/>
    <property type="evidence" value="ECO:0007669"/>
    <property type="project" value="TreeGrafter"/>
</dbReference>
<dbReference type="EMBL" id="QEAP01000542">
    <property type="protein sequence ID" value="TPX64514.1"/>
    <property type="molecule type" value="Genomic_DNA"/>
</dbReference>
<dbReference type="Gene3D" id="3.40.640.10">
    <property type="entry name" value="Type I PLP-dependent aspartate aminotransferase-like (Major domain)"/>
    <property type="match status" value="1"/>
</dbReference>
<feature type="compositionally biased region" description="Basic and acidic residues" evidence="11">
    <location>
        <begin position="868"/>
        <end position="882"/>
    </location>
</feature>
<feature type="region of interest" description="Disordered" evidence="11">
    <location>
        <begin position="832"/>
        <end position="891"/>
    </location>
</feature>
<evidence type="ECO:0000256" key="10">
    <source>
        <dbReference type="PIRSR" id="PIRSR602129-50"/>
    </source>
</evidence>
<keyword evidence="8" id="KW-0456">Lyase</keyword>
<dbReference type="Proteomes" id="UP000320333">
    <property type="component" value="Unassembled WGS sequence"/>
</dbReference>
<dbReference type="PANTHER" id="PTHR13906">
    <property type="entry name" value="PORCUPINE"/>
    <property type="match status" value="1"/>
</dbReference>
<gene>
    <name evidence="13" type="ORF">CcCBS67573_g08389</name>
</gene>
<dbReference type="InterPro" id="IPR002129">
    <property type="entry name" value="PyrdxlP-dep_de-COase"/>
</dbReference>
<sequence>MSALELGLQQVATGMKVPVDVLKGAFMLTSAYFLAMLYYFIPSRASNVRHMFSIIASCTLYLSLFSLDGFLELVAMCTIVYAVTYNFRSNRWMPVLTFYYVLGHFCVRLFIVQILTTSAKKFDATTPMMVLVIKLTSFAWNVYDGTKKDEEISPELRPKTIRKFPEVLEFFGFVFFFAAFLVGPAFDFNDYREFTNCTGVFAVEVGKGKTKKLPSRLIPTLRCLFGGIFWMGVFIKFSKEYSYERLVDGSTASWPAWQRFLFMQACGVAARSKFYSAWLMSEGACNFVGIGYNGMKDTTPEWTRAKNVSIVGFEFAPNFKGMLDAWNMRTGFWLRNCVYLRMVKPGQKPGLLVTFTTFLTSALWHGFRYYLTFVVGAFTSIVARSLRRNFRPVFMKPSKYAYLKPAYDVVGWAMTWTGINFIAAPFTLWALDKSINCWASVGFYAIYGVAWLFVWMEFLGGSKVLKGLAAGTDEGDKKVAKEVAGAKRVRIQVQVLREFLSSSTVEIISCETCASIQTRLKDLRAQITNHLISSLRDGSLSTLLTSGKARPQIADTVNATLIDYAAICLLHRPILYLTAYLSLGSPELLNNAQPISKLLSSLDASLTAAQSIVQCVSLLAHSDNVVNCRRLWKSDPFLAFALFEASNGMSSTAAPGILLGPLCMGLEERRLTRSQCLDVVTTLKDLEHVLSGSEAPGLAITQGLLDVAVEKEGLRVAASIRQEAVPCLSDYWLTGREPPSRRAAESGAVSADYAGQGGKTVIRGQLKNQENMASLNSKPPHASSNKSALDVISYTDELEMESTDSDEGFDSDFADAHPLYSRASGLQFMGLAASPEVPARPTKKSGRGKESVRRVSRPSEARGSLTAAKEKSVGSTEPREHVNAGMEPGSQRNKDSVLHYFVATQDSELSLDLYLSRIISSFLDSPLPVFAGSNENPIVTQSRFSRHQVPRSNDDGTTLEEYLNAIKTNVIDRATRVASPKQIGHMTSALPYFHRPLAKLLTAMNQNVVKLETASTTTFLERETIAMMHHEFYGSKYPSSFYKHYMHSYDTALGVFTSGGTIANLTAMWVARNRALGPKPEVGFTGVDKEGLFAGLNVYGYKGAVILGSAMLHYSFKKAVDLLGLGDNGLGLVPVNDKFKMKMDALEEKIKEYQAKQFLIVSIIGIAGTTETGSIDDLEAIAQVAQKYKIHFHVDAAWGGPLIFSREHASKLAGVEKADSITIDGHKQLYTPMGLGLLLFSNPGMASSIRKTANYIIRKESADLGQFTLEGSRAAGSLHLHAVLHLLGRDGIESLVTRSATLVRQMAQRLSSHPAHAFQTLHDPETNILLYRYIPSLLRGKVAARAPLSEAEDDLISEATRRIQARQATEGQQGFVSRTKVQVQRSGEKRWVDAFRVVLANPLTKWDDVEGVISEQQTLGVVIENEMVEEKHEGLSSKEKLVMWVGWPFEM</sequence>
<dbReference type="Pfam" id="PF00282">
    <property type="entry name" value="Pyridoxal_deC"/>
    <property type="match status" value="1"/>
</dbReference>
<dbReference type="GO" id="GO:0019752">
    <property type="term" value="P:carboxylic acid metabolic process"/>
    <property type="evidence" value="ECO:0007669"/>
    <property type="project" value="InterPro"/>
</dbReference>
<evidence type="ECO:0000256" key="4">
    <source>
        <dbReference type="ARBA" id="ARBA00022692"/>
    </source>
</evidence>
<dbReference type="Pfam" id="PF03062">
    <property type="entry name" value="MBOAT"/>
    <property type="match status" value="1"/>
</dbReference>
<feature type="transmembrane region" description="Helical" evidence="12">
    <location>
        <begin position="21"/>
        <end position="41"/>
    </location>
</feature>
<keyword evidence="4 12" id="KW-0812">Transmembrane</keyword>
<evidence type="ECO:0000256" key="12">
    <source>
        <dbReference type="SAM" id="Phobius"/>
    </source>
</evidence>
<feature type="transmembrane region" description="Helical" evidence="12">
    <location>
        <begin position="367"/>
        <end position="386"/>
    </location>
</feature>
<dbReference type="InterPro" id="IPR015422">
    <property type="entry name" value="PyrdxlP-dep_Trfase_small"/>
</dbReference>
<evidence type="ECO:0000256" key="3">
    <source>
        <dbReference type="ARBA" id="ARBA00022679"/>
    </source>
</evidence>
<feature type="modified residue" description="N6-(pyridoxal phosphate)lysine" evidence="10">
    <location>
        <position position="1227"/>
    </location>
</feature>
<accession>A0A507EKY1</accession>
<dbReference type="InterPro" id="IPR015421">
    <property type="entry name" value="PyrdxlP-dep_Trfase_major"/>
</dbReference>
<keyword evidence="9" id="KW-0012">Acyltransferase</keyword>
<evidence type="ECO:0000313" key="13">
    <source>
        <dbReference type="EMBL" id="TPX64514.1"/>
    </source>
</evidence>
<comment type="cofactor">
    <cofactor evidence="1 10">
        <name>pyridoxal 5'-phosphate</name>
        <dbReference type="ChEBI" id="CHEBI:597326"/>
    </cofactor>
</comment>
<evidence type="ECO:0000256" key="7">
    <source>
        <dbReference type="ARBA" id="ARBA00023136"/>
    </source>
</evidence>
<comment type="caution">
    <text evidence="13">The sequence shown here is derived from an EMBL/GenBank/DDBJ whole genome shotgun (WGS) entry which is preliminary data.</text>
</comment>
<proteinExistence type="predicted"/>
<comment type="subcellular location">
    <subcellularLocation>
        <location evidence="2">Membrane</location>
        <topology evidence="2">Multi-pass membrane protein</topology>
    </subcellularLocation>
</comment>
<evidence type="ECO:0000256" key="8">
    <source>
        <dbReference type="ARBA" id="ARBA00023239"/>
    </source>
</evidence>
<keyword evidence="7 12" id="KW-0472">Membrane</keyword>
<dbReference type="InterPro" id="IPR049941">
    <property type="entry name" value="LPLAT_7/PORCN-like"/>
</dbReference>
<dbReference type="GO" id="GO:0016830">
    <property type="term" value="F:carbon-carbon lyase activity"/>
    <property type="evidence" value="ECO:0007669"/>
    <property type="project" value="InterPro"/>
</dbReference>
<keyword evidence="5 10" id="KW-0663">Pyridoxal phosphate</keyword>
<feature type="transmembrane region" description="Helical" evidence="12">
    <location>
        <begin position="167"/>
        <end position="186"/>
    </location>
</feature>
<organism evidence="13 14">
    <name type="scientific">Chytriomyces confervae</name>
    <dbReference type="NCBI Taxonomy" id="246404"/>
    <lineage>
        <taxon>Eukaryota</taxon>
        <taxon>Fungi</taxon>
        <taxon>Fungi incertae sedis</taxon>
        <taxon>Chytridiomycota</taxon>
        <taxon>Chytridiomycota incertae sedis</taxon>
        <taxon>Chytridiomycetes</taxon>
        <taxon>Chytridiales</taxon>
        <taxon>Chytriomycetaceae</taxon>
        <taxon>Chytriomyces</taxon>
    </lineage>
</organism>
<dbReference type="CDD" id="cd12148">
    <property type="entry name" value="fungal_TF_MHR"/>
    <property type="match status" value="1"/>
</dbReference>
<feature type="transmembrane region" description="Helical" evidence="12">
    <location>
        <begin position="217"/>
        <end position="235"/>
    </location>
</feature>
<dbReference type="InterPro" id="IPR004299">
    <property type="entry name" value="MBOAT_fam"/>
</dbReference>
<dbReference type="GO" id="GO:0005783">
    <property type="term" value="C:endoplasmic reticulum"/>
    <property type="evidence" value="ECO:0007669"/>
    <property type="project" value="TreeGrafter"/>
</dbReference>
<reference evidence="13 14" key="1">
    <citation type="journal article" date="2019" name="Sci. Rep.">
        <title>Comparative genomics of chytrid fungi reveal insights into the obligate biotrophic and pathogenic lifestyle of Synchytrium endobioticum.</title>
        <authorList>
            <person name="van de Vossenberg B.T.L.H."/>
            <person name="Warris S."/>
            <person name="Nguyen H.D.T."/>
            <person name="van Gent-Pelzer M.P.E."/>
            <person name="Joly D.L."/>
            <person name="van de Geest H.C."/>
            <person name="Bonants P.J.M."/>
            <person name="Smith D.S."/>
            <person name="Levesque C.A."/>
            <person name="van der Lee T.A.J."/>
        </authorList>
    </citation>
    <scope>NUCLEOTIDE SEQUENCE [LARGE SCALE GENOMIC DNA]</scope>
    <source>
        <strain evidence="13 14">CBS 675.73</strain>
    </source>
</reference>
<feature type="transmembrane region" description="Helical" evidence="12">
    <location>
        <begin position="438"/>
        <end position="456"/>
    </location>
</feature>
<dbReference type="GO" id="GO:0047184">
    <property type="term" value="F:1-acylglycerophosphocholine O-acyltransferase activity"/>
    <property type="evidence" value="ECO:0007669"/>
    <property type="project" value="TreeGrafter"/>
</dbReference>
<evidence type="ECO:0000256" key="6">
    <source>
        <dbReference type="ARBA" id="ARBA00022989"/>
    </source>
</evidence>
<feature type="compositionally biased region" description="Basic and acidic residues" evidence="11">
    <location>
        <begin position="847"/>
        <end position="860"/>
    </location>
</feature>
<evidence type="ECO:0000256" key="5">
    <source>
        <dbReference type="ARBA" id="ARBA00022898"/>
    </source>
</evidence>
<evidence type="ECO:0000313" key="14">
    <source>
        <dbReference type="Proteomes" id="UP000320333"/>
    </source>
</evidence>
<dbReference type="GO" id="GO:0046474">
    <property type="term" value="P:glycerophospholipid biosynthetic process"/>
    <property type="evidence" value="ECO:0007669"/>
    <property type="project" value="TreeGrafter"/>
</dbReference>
<dbReference type="PANTHER" id="PTHR13906:SF4">
    <property type="entry name" value="LYSOPHOSPHOLIPID ACYLTRANSFERASE 6"/>
    <property type="match status" value="1"/>
</dbReference>
<protein>
    <submittedName>
        <fullName evidence="13">Uncharacterized protein</fullName>
    </submittedName>
</protein>
<keyword evidence="14" id="KW-1185">Reference proteome</keyword>
<keyword evidence="6 12" id="KW-1133">Transmembrane helix</keyword>
<dbReference type="InterPro" id="IPR015424">
    <property type="entry name" value="PyrdxlP-dep_Trfase"/>
</dbReference>
<keyword evidence="3" id="KW-0808">Transferase</keyword>
<dbReference type="STRING" id="246404.A0A507EKY1"/>
<feature type="transmembrane region" description="Helical" evidence="12">
    <location>
        <begin position="61"/>
        <end position="83"/>
    </location>
</feature>
<dbReference type="OrthoDB" id="392571at2759"/>
<dbReference type="Gene3D" id="3.90.1150.10">
    <property type="entry name" value="Aspartate Aminotransferase, domain 1"/>
    <property type="match status" value="1"/>
</dbReference>
<dbReference type="GO" id="GO:0003841">
    <property type="term" value="F:1-acylglycerol-3-phosphate O-acyltransferase activity"/>
    <property type="evidence" value="ECO:0007669"/>
    <property type="project" value="TreeGrafter"/>
</dbReference>